<accession>A0A9D7XLA0</accession>
<evidence type="ECO:0000256" key="7">
    <source>
        <dbReference type="SAM" id="Phobius"/>
    </source>
</evidence>
<dbReference type="SUPFAM" id="SSF48695">
    <property type="entry name" value="Multiheme cytochromes"/>
    <property type="match status" value="1"/>
</dbReference>
<evidence type="ECO:0000256" key="3">
    <source>
        <dbReference type="ARBA" id="ARBA00022692"/>
    </source>
</evidence>
<dbReference type="GO" id="GO:0022904">
    <property type="term" value="P:respiratory electron transport chain"/>
    <property type="evidence" value="ECO:0007669"/>
    <property type="project" value="InterPro"/>
</dbReference>
<dbReference type="PANTHER" id="PTHR35038">
    <property type="entry name" value="DISSIMILATORY SULFITE REDUCTASE SIRA"/>
    <property type="match status" value="1"/>
</dbReference>
<dbReference type="InterPro" id="IPR011577">
    <property type="entry name" value="Cyt_b561_bac/Ni-Hgenase"/>
</dbReference>
<dbReference type="PANTHER" id="PTHR35038:SF6">
    <property type="entry name" value="SURFACE LOCALIZED DECAHEME CYTOCHROME C LIPOPROTEIN"/>
    <property type="match status" value="1"/>
</dbReference>
<dbReference type="GO" id="GO:0016491">
    <property type="term" value="F:oxidoreductase activity"/>
    <property type="evidence" value="ECO:0007669"/>
    <property type="project" value="TreeGrafter"/>
</dbReference>
<evidence type="ECO:0000256" key="2">
    <source>
        <dbReference type="ARBA" id="ARBA00022475"/>
    </source>
</evidence>
<dbReference type="Gene3D" id="1.10.1130.10">
    <property type="entry name" value="Flavocytochrome C3, Chain A"/>
    <property type="match status" value="1"/>
</dbReference>
<evidence type="ECO:0000256" key="8">
    <source>
        <dbReference type="SAM" id="SignalP"/>
    </source>
</evidence>
<dbReference type="InterPro" id="IPR016174">
    <property type="entry name" value="Di-haem_cyt_TM"/>
</dbReference>
<evidence type="ECO:0000256" key="4">
    <source>
        <dbReference type="ARBA" id="ARBA00022729"/>
    </source>
</evidence>
<organism evidence="10 11">
    <name type="scientific">Candidatus Geothrix skivensis</name>
    <dbReference type="NCBI Taxonomy" id="2954439"/>
    <lineage>
        <taxon>Bacteria</taxon>
        <taxon>Pseudomonadati</taxon>
        <taxon>Acidobacteriota</taxon>
        <taxon>Holophagae</taxon>
        <taxon>Holophagales</taxon>
        <taxon>Holophagaceae</taxon>
        <taxon>Geothrix</taxon>
    </lineage>
</organism>
<keyword evidence="3 7" id="KW-0812">Transmembrane</keyword>
<comment type="caution">
    <text evidence="10">The sequence shown here is derived from an EMBL/GenBank/DDBJ whole genome shotgun (WGS) entry which is preliminary data.</text>
</comment>
<reference evidence="10" key="1">
    <citation type="submission" date="2020-10" db="EMBL/GenBank/DDBJ databases">
        <title>Connecting structure to function with the recovery of over 1000 high-quality activated sludge metagenome-assembled genomes encoding full-length rRNA genes using long-read sequencing.</title>
        <authorList>
            <person name="Singleton C.M."/>
            <person name="Petriglieri F."/>
            <person name="Kristensen J.M."/>
            <person name="Kirkegaard R.H."/>
            <person name="Michaelsen T.Y."/>
            <person name="Andersen M.H."/>
            <person name="Karst S.M."/>
            <person name="Dueholm M.S."/>
            <person name="Nielsen P.H."/>
            <person name="Albertsen M."/>
        </authorList>
    </citation>
    <scope>NUCLEOTIDE SEQUENCE</scope>
    <source>
        <strain evidence="10">Skiv_18-Q3-R9-52_MAXAC.067</strain>
    </source>
</reference>
<evidence type="ECO:0000256" key="5">
    <source>
        <dbReference type="ARBA" id="ARBA00022989"/>
    </source>
</evidence>
<feature type="chain" id="PRO_5039204464" evidence="8">
    <location>
        <begin position="25"/>
        <end position="633"/>
    </location>
</feature>
<dbReference type="EMBL" id="JADKIO010000005">
    <property type="protein sequence ID" value="MBK9796295.1"/>
    <property type="molecule type" value="Genomic_DNA"/>
</dbReference>
<evidence type="ECO:0000256" key="6">
    <source>
        <dbReference type="ARBA" id="ARBA00023136"/>
    </source>
</evidence>
<evidence type="ECO:0000313" key="11">
    <source>
        <dbReference type="Proteomes" id="UP000886657"/>
    </source>
</evidence>
<feature type="signal peptide" evidence="8">
    <location>
        <begin position="1"/>
        <end position="24"/>
    </location>
</feature>
<feature type="transmembrane region" description="Helical" evidence="7">
    <location>
        <begin position="520"/>
        <end position="539"/>
    </location>
</feature>
<dbReference type="Gene3D" id="1.20.950.20">
    <property type="entry name" value="Transmembrane di-heme cytochromes, Chain C"/>
    <property type="match status" value="1"/>
</dbReference>
<feature type="transmembrane region" description="Helical" evidence="7">
    <location>
        <begin position="361"/>
        <end position="384"/>
    </location>
</feature>
<dbReference type="Gene3D" id="3.90.10.10">
    <property type="entry name" value="Cytochrome C3"/>
    <property type="match status" value="1"/>
</dbReference>
<keyword evidence="5 7" id="KW-1133">Transmembrane helix</keyword>
<feature type="transmembrane region" description="Helical" evidence="7">
    <location>
        <begin position="449"/>
        <end position="472"/>
    </location>
</feature>
<sequence length="633" mass="69373">MRLLLTGWLSVVLPVLLAAAPPSAKDCTGCHEVNLVTFEASKHASMGCLGCHSTITKLPHADKPGPVKCATCHEDQVKAYAKSVHGMAKQGGMTDAATCASCHGSPHAITGASDPKSKVAKKNLADTCGACHSNPDFLAKHKIPFAKPVEAYRLSLHGREVAKGNQAAASCSDCHGSHEILASRDPKAKVNRAHVAETCGVCHHEVQTAYADSVHGLAVKRGSHDSPTCTGCHGEHNILAPAEAGSLVNAARVSTVTCGRCHGDERLDSRYGFGDKVPAYEDSFHGLAVRGGRKTAANCASCHGVHNILSSADIRSMVNPANLQKTCGQCHPGVGDKISQGKVHVRTAGGVEHISVRWIRLTYYALIPLTIGFMLFHNGLDWLAKLRRQKPHHGTGEQLPRMNKWFRITHAMVMVSFILLVLSGFALKFPEAGWVKLMAMNGNGLFRAWLHRISAVVIMLATGLHLVHLILVKRDRIIIWELLPTWQDAKDILNMLRYNLGLTATRPTFGMFGYAEKMEYWAYMWGTIVMAVTGVMLWAKDWSMRYFPIWVMDAATAAHWYEAILASLSILVWHWYLVIFDPDVYPMDLAWLTGKASADHMRETRPEYYRQLMEKEARKAEAGAEASEGGSSH</sequence>
<keyword evidence="6 7" id="KW-0472">Membrane</keyword>
<name>A0A9D7XLA0_9BACT</name>
<keyword evidence="2" id="KW-1003">Cell membrane</keyword>
<comment type="subcellular location">
    <subcellularLocation>
        <location evidence="1">Cell membrane</location>
        <topology evidence="1">Multi-pass membrane protein</topology>
    </subcellularLocation>
</comment>
<dbReference type="GO" id="GO:0009055">
    <property type="term" value="F:electron transfer activity"/>
    <property type="evidence" value="ECO:0007669"/>
    <property type="project" value="InterPro"/>
</dbReference>
<feature type="domain" description="Cytochrome b561 bacterial/Ni-hydrogenase" evidence="9">
    <location>
        <begin position="401"/>
        <end position="581"/>
    </location>
</feature>
<evidence type="ECO:0000313" key="10">
    <source>
        <dbReference type="EMBL" id="MBK9796295.1"/>
    </source>
</evidence>
<proteinExistence type="predicted"/>
<feature type="transmembrane region" description="Helical" evidence="7">
    <location>
        <begin position="559"/>
        <end position="579"/>
    </location>
</feature>
<dbReference type="InterPro" id="IPR051829">
    <property type="entry name" value="Multiheme_Cytochr_ET"/>
</dbReference>
<dbReference type="CDD" id="cd08168">
    <property type="entry name" value="Cytochrom_C3"/>
    <property type="match status" value="1"/>
</dbReference>
<dbReference type="SUPFAM" id="SSF81342">
    <property type="entry name" value="Transmembrane di-heme cytochromes"/>
    <property type="match status" value="1"/>
</dbReference>
<gene>
    <name evidence="10" type="ORF">IPP58_07330</name>
</gene>
<evidence type="ECO:0000256" key="1">
    <source>
        <dbReference type="ARBA" id="ARBA00004651"/>
    </source>
</evidence>
<dbReference type="AlphaFoldDB" id="A0A9D7XLA0"/>
<feature type="transmembrane region" description="Helical" evidence="7">
    <location>
        <begin position="405"/>
        <end position="429"/>
    </location>
</feature>
<keyword evidence="4 8" id="KW-0732">Signal</keyword>
<protein>
    <submittedName>
        <fullName evidence="10">Cytochrome b/b6 domain-containing protein</fullName>
    </submittedName>
</protein>
<dbReference type="Proteomes" id="UP000886657">
    <property type="component" value="Unassembled WGS sequence"/>
</dbReference>
<dbReference type="Pfam" id="PF01292">
    <property type="entry name" value="Ni_hydr_CYTB"/>
    <property type="match status" value="1"/>
</dbReference>
<evidence type="ECO:0000259" key="9">
    <source>
        <dbReference type="Pfam" id="PF01292"/>
    </source>
</evidence>
<dbReference type="InterPro" id="IPR036280">
    <property type="entry name" value="Multihaem_cyt_sf"/>
</dbReference>
<dbReference type="GO" id="GO:0005886">
    <property type="term" value="C:plasma membrane"/>
    <property type="evidence" value="ECO:0007669"/>
    <property type="project" value="UniProtKB-SubCell"/>
</dbReference>